<gene>
    <name evidence="2" type="ORF">Pla175_17140</name>
</gene>
<reference evidence="2 3" key="1">
    <citation type="submission" date="2019-02" db="EMBL/GenBank/DDBJ databases">
        <title>Deep-cultivation of Planctomycetes and their phenomic and genomic characterization uncovers novel biology.</title>
        <authorList>
            <person name="Wiegand S."/>
            <person name="Jogler M."/>
            <person name="Boedeker C."/>
            <person name="Pinto D."/>
            <person name="Vollmers J."/>
            <person name="Rivas-Marin E."/>
            <person name="Kohn T."/>
            <person name="Peeters S.H."/>
            <person name="Heuer A."/>
            <person name="Rast P."/>
            <person name="Oberbeckmann S."/>
            <person name="Bunk B."/>
            <person name="Jeske O."/>
            <person name="Meyerdierks A."/>
            <person name="Storesund J.E."/>
            <person name="Kallscheuer N."/>
            <person name="Luecker S."/>
            <person name="Lage O.M."/>
            <person name="Pohl T."/>
            <person name="Merkel B.J."/>
            <person name="Hornburger P."/>
            <person name="Mueller R.-W."/>
            <person name="Bruemmer F."/>
            <person name="Labrenz M."/>
            <person name="Spormann A.M."/>
            <person name="Op den Camp H."/>
            <person name="Overmann J."/>
            <person name="Amann R."/>
            <person name="Jetten M.S.M."/>
            <person name="Mascher T."/>
            <person name="Medema M.H."/>
            <person name="Devos D.P."/>
            <person name="Kaster A.-K."/>
            <person name="Ovreas L."/>
            <person name="Rohde M."/>
            <person name="Galperin M.Y."/>
            <person name="Jogler C."/>
        </authorList>
    </citation>
    <scope>NUCLEOTIDE SEQUENCE [LARGE SCALE GENOMIC DNA]</scope>
    <source>
        <strain evidence="2 3">Pla175</strain>
    </source>
</reference>
<feature type="region of interest" description="Disordered" evidence="1">
    <location>
        <begin position="317"/>
        <end position="336"/>
    </location>
</feature>
<accession>A0A518DA30</accession>
<organism evidence="2 3">
    <name type="scientific">Pirellulimonas nuda</name>
    <dbReference type="NCBI Taxonomy" id="2528009"/>
    <lineage>
        <taxon>Bacteria</taxon>
        <taxon>Pseudomonadati</taxon>
        <taxon>Planctomycetota</taxon>
        <taxon>Planctomycetia</taxon>
        <taxon>Pirellulales</taxon>
        <taxon>Lacipirellulaceae</taxon>
        <taxon>Pirellulimonas</taxon>
    </lineage>
</organism>
<dbReference type="KEGG" id="pnd:Pla175_17140"/>
<evidence type="ECO:0000256" key="1">
    <source>
        <dbReference type="SAM" id="MobiDB-lite"/>
    </source>
</evidence>
<name>A0A518DA30_9BACT</name>
<dbReference type="RefSeq" id="WP_145283155.1">
    <property type="nucleotide sequence ID" value="NZ_CP036291.1"/>
</dbReference>
<proteinExistence type="predicted"/>
<dbReference type="AlphaFoldDB" id="A0A518DA30"/>
<dbReference type="EMBL" id="CP036291">
    <property type="protein sequence ID" value="QDU88339.1"/>
    <property type="molecule type" value="Genomic_DNA"/>
</dbReference>
<dbReference type="OrthoDB" id="257046at2"/>
<evidence type="ECO:0000313" key="2">
    <source>
        <dbReference type="EMBL" id="QDU88339.1"/>
    </source>
</evidence>
<keyword evidence="3" id="KW-1185">Reference proteome</keyword>
<protein>
    <submittedName>
        <fullName evidence="2">Uncharacterized protein</fullName>
    </submittedName>
</protein>
<sequence length="336" mass="36892">MKSILRNLTRAMWCVAAGAAAYYAQDAWRAKHSSRSATHGGAVPVLTTIDTITGDQLLAAAQLAVDQPTTLVADIEQTGLVAEQSVSLSGQYQQQGRGESRRFCWTLRGRVGRGSVRLWQVSAQDILWTDLAWDTDGPNARRSVERIDLARLRAEVAPSGDLENIDPGQARAAFARPELWPTQGGLPALLVALGQTFKFNAPALMRMRDRPVYALIGRSSLPADGAYSVVPDHVLLVVDATLRMPILVEYRASDDPLADSALADSQRLIESERPLFRIRILNPRPDAPVDADRFAYTPPPDVAWTDRTDARLRNLRQAVRPRAEATTRPPADSVSR</sequence>
<evidence type="ECO:0000313" key="3">
    <source>
        <dbReference type="Proteomes" id="UP000317429"/>
    </source>
</evidence>
<dbReference type="Proteomes" id="UP000317429">
    <property type="component" value="Chromosome"/>
</dbReference>